<dbReference type="InterPro" id="IPR009010">
    <property type="entry name" value="Asp_de-COase-like_dom_sf"/>
</dbReference>
<organism evidence="14 15">
    <name type="scientific">Sedimentisphaera cyanobacteriorum</name>
    <dbReference type="NCBI Taxonomy" id="1940790"/>
    <lineage>
        <taxon>Bacteria</taxon>
        <taxon>Pseudomonadati</taxon>
        <taxon>Planctomycetota</taxon>
        <taxon>Phycisphaerae</taxon>
        <taxon>Sedimentisphaerales</taxon>
        <taxon>Sedimentisphaeraceae</taxon>
        <taxon>Sedimentisphaera</taxon>
    </lineage>
</organism>
<evidence type="ECO:0000256" key="4">
    <source>
        <dbReference type="ARBA" id="ARBA00022813"/>
    </source>
</evidence>
<dbReference type="PIRSF" id="PIRSF006246">
    <property type="entry name" value="Asp_decarbox"/>
    <property type="match status" value="1"/>
</dbReference>
<proteinExistence type="inferred from homology"/>
<dbReference type="SUPFAM" id="SSF50692">
    <property type="entry name" value="ADC-like"/>
    <property type="match status" value="1"/>
</dbReference>
<feature type="binding site" evidence="9 11">
    <location>
        <position position="57"/>
    </location>
    <ligand>
        <name>substrate</name>
    </ligand>
</feature>
<keyword evidence="8 9" id="KW-0670">Pyruvate</keyword>
<feature type="modified residue" description="Pyruvic acid (Ser)" evidence="9 12">
    <location>
        <position position="25"/>
    </location>
</feature>
<comment type="function">
    <text evidence="9">Catalyzes the pyruvoyl-dependent decarboxylation of aspartate to produce beta-alanine.</text>
</comment>
<evidence type="ECO:0000256" key="10">
    <source>
        <dbReference type="PIRSR" id="PIRSR006246-1"/>
    </source>
</evidence>
<dbReference type="OrthoDB" id="9803983at2"/>
<comment type="similarity">
    <text evidence="9">Belongs to the PanD family.</text>
</comment>
<evidence type="ECO:0000256" key="12">
    <source>
        <dbReference type="PIRSR" id="PIRSR006246-3"/>
    </source>
</evidence>
<comment type="subcellular location">
    <subcellularLocation>
        <location evidence="9">Cytoplasm</location>
    </subcellularLocation>
</comment>
<evidence type="ECO:0000313" key="15">
    <source>
        <dbReference type="Proteomes" id="UP000188273"/>
    </source>
</evidence>
<evidence type="ECO:0000256" key="7">
    <source>
        <dbReference type="ARBA" id="ARBA00023270"/>
    </source>
</evidence>
<feature type="chain" id="PRO_5014003607" description="Aspartate 1-decarboxylase beta chain" evidence="9 13">
    <location>
        <begin position="1"/>
        <end position="24"/>
    </location>
</feature>
<dbReference type="AlphaFoldDB" id="A0A1Q2HNK1"/>
<evidence type="ECO:0000256" key="11">
    <source>
        <dbReference type="PIRSR" id="PIRSR006246-2"/>
    </source>
</evidence>
<dbReference type="RefSeq" id="WP_077539486.1">
    <property type="nucleotide sequence ID" value="NZ_CP019633.1"/>
</dbReference>
<keyword evidence="5 9" id="KW-0865">Zymogen</keyword>
<dbReference type="EMBL" id="CP019633">
    <property type="protein sequence ID" value="AQQ09027.1"/>
    <property type="molecule type" value="Genomic_DNA"/>
</dbReference>
<evidence type="ECO:0000313" key="14">
    <source>
        <dbReference type="EMBL" id="AQQ09027.1"/>
    </source>
</evidence>
<name>A0A1Q2HNK1_9BACT</name>
<reference evidence="15" key="1">
    <citation type="submission" date="2017-02" db="EMBL/GenBank/DDBJ databases">
        <title>Comparative genomics and description of representatives of a novel lineage of planctomycetes thriving in anoxic sediments.</title>
        <authorList>
            <person name="Spring S."/>
            <person name="Bunk B."/>
            <person name="Sproer C."/>
            <person name="Klenk H.-P."/>
        </authorList>
    </citation>
    <scope>NUCLEOTIDE SEQUENCE [LARGE SCALE GENOMIC DNA]</scope>
    <source>
        <strain evidence="15">L21-RPul-D3</strain>
    </source>
</reference>
<dbReference type="Gene3D" id="2.40.40.20">
    <property type="match status" value="1"/>
</dbReference>
<dbReference type="KEGG" id="pbu:L21SP3_00824"/>
<comment type="catalytic activity">
    <reaction evidence="9">
        <text>L-aspartate + H(+) = beta-alanine + CO2</text>
        <dbReference type="Rhea" id="RHEA:19497"/>
        <dbReference type="ChEBI" id="CHEBI:15378"/>
        <dbReference type="ChEBI" id="CHEBI:16526"/>
        <dbReference type="ChEBI" id="CHEBI:29991"/>
        <dbReference type="ChEBI" id="CHEBI:57966"/>
        <dbReference type="EC" id="4.1.1.11"/>
    </reaction>
</comment>
<dbReference type="HAMAP" id="MF_00446">
    <property type="entry name" value="PanD"/>
    <property type="match status" value="1"/>
</dbReference>
<dbReference type="GO" id="GO:0006523">
    <property type="term" value="P:alanine biosynthetic process"/>
    <property type="evidence" value="ECO:0007669"/>
    <property type="project" value="InterPro"/>
</dbReference>
<evidence type="ECO:0000256" key="3">
    <source>
        <dbReference type="ARBA" id="ARBA00022793"/>
    </source>
</evidence>
<dbReference type="GO" id="GO:0015940">
    <property type="term" value="P:pantothenate biosynthetic process"/>
    <property type="evidence" value="ECO:0007669"/>
    <property type="project" value="UniProtKB-UniRule"/>
</dbReference>
<keyword evidence="4 9" id="KW-0068">Autocatalytic cleavage</keyword>
<evidence type="ECO:0000256" key="6">
    <source>
        <dbReference type="ARBA" id="ARBA00023239"/>
    </source>
</evidence>
<keyword evidence="15" id="KW-1185">Reference proteome</keyword>
<keyword evidence="2 9" id="KW-0566">Pantothenate biosynthesis</keyword>
<keyword evidence="3 9" id="KW-0210">Decarboxylase</keyword>
<dbReference type="NCBIfam" id="TIGR00223">
    <property type="entry name" value="panD"/>
    <property type="match status" value="1"/>
</dbReference>
<feature type="chain" id="PRO_5014003608" description="Aspartate 1-decarboxylase alpha chain" evidence="9 13">
    <location>
        <begin position="25"/>
        <end position="118"/>
    </location>
</feature>
<comment type="cofactor">
    <cofactor evidence="9 10">
        <name>pyruvate</name>
        <dbReference type="ChEBI" id="CHEBI:15361"/>
    </cofactor>
    <text evidence="9 10">Binds 1 pyruvoyl group covalently per subunit.</text>
</comment>
<feature type="active site" description="Proton donor" evidence="9 10">
    <location>
        <position position="58"/>
    </location>
</feature>
<comment type="PTM">
    <text evidence="9 12">Is synthesized initially as an inactive proenzyme, which is activated by self-cleavage at a specific serine bond to produce a beta-subunit with a hydroxyl group at its C-terminus and an alpha-subunit with a pyruvoyl group at its N-terminus.</text>
</comment>
<gene>
    <name evidence="9 14" type="primary">panD</name>
    <name evidence="14" type="ORF">L21SP3_00824</name>
</gene>
<feature type="active site" description="Schiff-base intermediate with substrate; via pyruvic acid" evidence="9 10">
    <location>
        <position position="25"/>
    </location>
</feature>
<dbReference type="Pfam" id="PF02261">
    <property type="entry name" value="Asp_decarbox"/>
    <property type="match status" value="1"/>
</dbReference>
<evidence type="ECO:0000256" key="1">
    <source>
        <dbReference type="ARBA" id="ARBA00022490"/>
    </source>
</evidence>
<dbReference type="GO" id="GO:0005829">
    <property type="term" value="C:cytosol"/>
    <property type="evidence" value="ECO:0007669"/>
    <property type="project" value="TreeGrafter"/>
</dbReference>
<dbReference type="EC" id="4.1.1.11" evidence="9"/>
<protein>
    <recommendedName>
        <fullName evidence="9">Aspartate 1-decarboxylase</fullName>
        <ecNumber evidence="9">4.1.1.11</ecNumber>
    </recommendedName>
    <alternativeName>
        <fullName evidence="9">Aspartate alpha-decarboxylase</fullName>
    </alternativeName>
    <component>
        <recommendedName>
            <fullName evidence="9">Aspartate 1-decarboxylase beta chain</fullName>
        </recommendedName>
    </component>
    <component>
        <recommendedName>
            <fullName evidence="9">Aspartate 1-decarboxylase alpha chain</fullName>
        </recommendedName>
    </component>
</protein>
<dbReference type="STRING" id="1940790.L21SP3_00824"/>
<dbReference type="InterPro" id="IPR003190">
    <property type="entry name" value="Asp_decarbox"/>
</dbReference>
<keyword evidence="1 9" id="KW-0963">Cytoplasm</keyword>
<keyword evidence="6 9" id="KW-0456">Lyase</keyword>
<dbReference type="Proteomes" id="UP000188273">
    <property type="component" value="Chromosome"/>
</dbReference>
<dbReference type="PANTHER" id="PTHR21012">
    <property type="entry name" value="ASPARTATE 1-DECARBOXYLASE"/>
    <property type="match status" value="1"/>
</dbReference>
<feature type="binding site" evidence="9 11">
    <location>
        <begin position="73"/>
        <end position="75"/>
    </location>
    <ligand>
        <name>substrate</name>
    </ligand>
</feature>
<evidence type="ECO:0000256" key="5">
    <source>
        <dbReference type="ARBA" id="ARBA00023145"/>
    </source>
</evidence>
<evidence type="ECO:0000256" key="9">
    <source>
        <dbReference type="HAMAP-Rule" id="MF_00446"/>
    </source>
</evidence>
<dbReference type="CDD" id="cd06919">
    <property type="entry name" value="Asp_decarbox"/>
    <property type="match status" value="1"/>
</dbReference>
<evidence type="ECO:0000256" key="2">
    <source>
        <dbReference type="ARBA" id="ARBA00022655"/>
    </source>
</evidence>
<keyword evidence="7 9" id="KW-0704">Schiff base</keyword>
<accession>A0A1Q2HNK1</accession>
<comment type="pathway">
    <text evidence="9">Cofactor biosynthesis; (R)-pantothenate biosynthesis; beta-alanine from L-aspartate: step 1/1.</text>
</comment>
<dbReference type="UniPathway" id="UPA00028">
    <property type="reaction ID" value="UER00002"/>
</dbReference>
<evidence type="ECO:0000256" key="8">
    <source>
        <dbReference type="ARBA" id="ARBA00023317"/>
    </source>
</evidence>
<dbReference type="PANTHER" id="PTHR21012:SF0">
    <property type="entry name" value="ASPARTATE 1-DECARBOXYLASE"/>
    <property type="match status" value="1"/>
</dbReference>
<dbReference type="GO" id="GO:0004068">
    <property type="term" value="F:aspartate 1-decarboxylase activity"/>
    <property type="evidence" value="ECO:0007669"/>
    <property type="project" value="UniProtKB-UniRule"/>
</dbReference>
<evidence type="ECO:0000256" key="13">
    <source>
        <dbReference type="PIRSR" id="PIRSR006246-5"/>
    </source>
</evidence>
<comment type="subunit">
    <text evidence="9">Heterooctamer of four alpha and four beta subunits.</text>
</comment>
<sequence>MFIKALKAKIHRANITDSQLEYPGSIGIDSDLLEASGIANYEAVLVANVNNGERIETYVVPEPAGSGKITILGAAARKFEPKDVVIIISFGLYSPEEMRTHKPRVVLADHNNGIKETR</sequence>